<dbReference type="EMBL" id="CAQJ01000018">
    <property type="protein sequence ID" value="CCQ89737.1"/>
    <property type="molecule type" value="Genomic_DNA"/>
</dbReference>
<comment type="caution">
    <text evidence="1">The sequence shown here is derived from an EMBL/GenBank/DDBJ whole genome shotgun (WGS) entry which is preliminary data.</text>
</comment>
<dbReference type="HOGENOM" id="CLU_3219175_0_0_0"/>
<dbReference type="AlphaFoldDB" id="M1YW89"/>
<dbReference type="Proteomes" id="UP000011704">
    <property type="component" value="Unassembled WGS sequence"/>
</dbReference>
<name>M1YW89_NITG3</name>
<accession>M1YW89</accession>
<evidence type="ECO:0000313" key="2">
    <source>
        <dbReference type="Proteomes" id="UP000011704"/>
    </source>
</evidence>
<keyword evidence="2" id="KW-1185">Reference proteome</keyword>
<dbReference type="InParanoid" id="M1YW89"/>
<sequence length="44" mass="5427">MVDLIFVLAAVFLVQVLLYEVHLGLLSFSRYRFFNWNLYSWRTW</sequence>
<evidence type="ECO:0000313" key="1">
    <source>
        <dbReference type="EMBL" id="CCQ89737.1"/>
    </source>
</evidence>
<gene>
    <name evidence="1" type="ORF">NITGR_160047</name>
</gene>
<dbReference type="STRING" id="1266370.NITGR_160047"/>
<protein>
    <submittedName>
        <fullName evidence="1">Uncharacterized protein</fullName>
    </submittedName>
</protein>
<reference evidence="1 2" key="1">
    <citation type="journal article" date="2013" name="Front. Microbiol.">
        <title>The genome of Nitrospina gracilis illuminates the metabolism and evolution of the major marine nitrite oxidizer.</title>
        <authorList>
            <person name="Luecker S."/>
            <person name="Nowka B."/>
            <person name="Rattei T."/>
            <person name="Spieck E."/>
            <person name="and Daims H."/>
        </authorList>
    </citation>
    <scope>NUCLEOTIDE SEQUENCE [LARGE SCALE GENOMIC DNA]</scope>
    <source>
        <strain evidence="1 2">3/211</strain>
    </source>
</reference>
<proteinExistence type="predicted"/>
<organism evidence="1 2">
    <name type="scientific">Nitrospina gracilis (strain 3/211)</name>
    <dbReference type="NCBI Taxonomy" id="1266370"/>
    <lineage>
        <taxon>Bacteria</taxon>
        <taxon>Pseudomonadati</taxon>
        <taxon>Nitrospinota/Tectimicrobiota group</taxon>
        <taxon>Nitrospinota</taxon>
        <taxon>Nitrospinia</taxon>
        <taxon>Nitrospinales</taxon>
        <taxon>Nitrospinaceae</taxon>
        <taxon>Nitrospina</taxon>
    </lineage>
</organism>